<accession>A0ACC0Y793</accession>
<sequence length="485" mass="55032">MVPKIIMICFFYIFLSIQLRPSIAQTNWIRVGHYPYSSEYGSPISEINFSLFTHLICASAAVNSTSYQLSLSSYDEEHFSTFTHTTKQKNPSVTTLLSVFDYGTAFSPMVSNSSNRKTFIDSSIKIARRYGFEGLHFNWELPKTSLDMFNMGVLFKEWKAAIDLEATNSSQPQLILTAKVYHTPKLYGASYPIEAIQQHLNWVHLQVDYLYNNGDWGSRTSTYASLYDPTNFDNADTGIMEWIDGGLSANKLVFTLPFYGFQWTLDNPMDNGFGAPAQRVILNTENGVARYKEIKTYIEQYGAEVPVRYNSTYVVNYWTKGTTWYIFNDVEAIRNKISYAKGNKLLGYLAWEISDDYNWVLSKTAAEVDMNDSSVQQGNKKGQNKKRTFVVILLSTTAAFALLLGIFVKFYCWRRNLKFIKGMVNSTKESSDKANKVASAGDFNTNTLNLTEYTLGDIEAATNGFSIENKLGQGGYGPVYKYYQN</sequence>
<comment type="caution">
    <text evidence="1">The sequence shown here is derived from an EMBL/GenBank/DDBJ whole genome shotgun (WGS) entry which is preliminary data.</text>
</comment>
<proteinExistence type="predicted"/>
<gene>
    <name evidence="1" type="ORF">Pint_14519</name>
</gene>
<evidence type="ECO:0000313" key="1">
    <source>
        <dbReference type="EMBL" id="KAJ0031161.1"/>
    </source>
</evidence>
<protein>
    <submittedName>
        <fullName evidence="1">Uncharacterized protein</fullName>
    </submittedName>
</protein>
<keyword evidence="2" id="KW-1185">Reference proteome</keyword>
<dbReference type="Proteomes" id="UP001163603">
    <property type="component" value="Chromosome 8"/>
</dbReference>
<evidence type="ECO:0000313" key="2">
    <source>
        <dbReference type="Proteomes" id="UP001163603"/>
    </source>
</evidence>
<dbReference type="EMBL" id="CM047743">
    <property type="protein sequence ID" value="KAJ0031161.1"/>
    <property type="molecule type" value="Genomic_DNA"/>
</dbReference>
<reference evidence="2" key="1">
    <citation type="journal article" date="2023" name="G3 (Bethesda)">
        <title>Genome assembly and association tests identify interacting loci associated with vigor, precocity, and sex in interspecific pistachio rootstocks.</title>
        <authorList>
            <person name="Palmer W."/>
            <person name="Jacygrad E."/>
            <person name="Sagayaradj S."/>
            <person name="Cavanaugh K."/>
            <person name="Han R."/>
            <person name="Bertier L."/>
            <person name="Beede B."/>
            <person name="Kafkas S."/>
            <person name="Golino D."/>
            <person name="Preece J."/>
            <person name="Michelmore R."/>
        </authorList>
    </citation>
    <scope>NUCLEOTIDE SEQUENCE [LARGE SCALE GENOMIC DNA]</scope>
</reference>
<organism evidence="1 2">
    <name type="scientific">Pistacia integerrima</name>
    <dbReference type="NCBI Taxonomy" id="434235"/>
    <lineage>
        <taxon>Eukaryota</taxon>
        <taxon>Viridiplantae</taxon>
        <taxon>Streptophyta</taxon>
        <taxon>Embryophyta</taxon>
        <taxon>Tracheophyta</taxon>
        <taxon>Spermatophyta</taxon>
        <taxon>Magnoliopsida</taxon>
        <taxon>eudicotyledons</taxon>
        <taxon>Gunneridae</taxon>
        <taxon>Pentapetalae</taxon>
        <taxon>rosids</taxon>
        <taxon>malvids</taxon>
        <taxon>Sapindales</taxon>
        <taxon>Anacardiaceae</taxon>
        <taxon>Pistacia</taxon>
    </lineage>
</organism>
<name>A0ACC0Y793_9ROSI</name>